<feature type="domain" description="Xrn1 helical" evidence="2">
    <location>
        <begin position="30"/>
        <end position="450"/>
    </location>
</feature>
<dbReference type="InterPro" id="IPR027073">
    <property type="entry name" value="5_3_exoribonuclease"/>
</dbReference>
<gene>
    <name evidence="3" type="ORF">ECPE_LOCUS13548</name>
</gene>
<sequence length="526" mass="61149">MPFCITHLSVLREYIDLEFKDLMETLSFPYDLERIIDDWIFMAFLLGNDFIPHIPNLHIHAESLLVLWDTYHVVLPKLDGYIIEYGRLHLARFHRYLEELSKFEQSWFEEREADHRWMRGKRGAQLSKQLENLGKDPKPSTVRKPETSVAKCEHVPTEETSDPASDLSQLAALTNFFGSTSNDMFQAGFLDETTELMKEGVIPATPLQENQQPNEICHTAQPPESSPELGQSLSAEEEADEQGLDGEDELIYKMHRRDYYWSKLGIQIDSESVTNTESLYPLVRDYVRMLQWILCYYFLKVPDWSFFYAYHYAPFACDLLLYTQQFLNRDPAGSELEWAEFDSTSEPVLPFIQQLMIMPTDAAYIVPSAYRTLMTSPTSPLAEFFPEKFSTDINGKIASWEAVVLIPFLDEKRLLDAMRPMDANLTKQERQRNKHKTHFFYPAAEPQNFTITKTHVVQMDYSFFRDRVMLAKDQMKQACHHPDRVVCPDFPSLQRLTFTTELRRIPVHVSSQGTCITFLVHSQLDG</sequence>
<proteinExistence type="predicted"/>
<evidence type="ECO:0000313" key="4">
    <source>
        <dbReference type="Proteomes" id="UP000272942"/>
    </source>
</evidence>
<dbReference type="WBParaSite" id="ECPE_0001358701-mRNA-1">
    <property type="protein sequence ID" value="ECPE_0001358701-mRNA-1"/>
    <property type="gene ID" value="ECPE_0001358701"/>
</dbReference>
<feature type="compositionally biased region" description="Acidic residues" evidence="1">
    <location>
        <begin position="235"/>
        <end position="246"/>
    </location>
</feature>
<evidence type="ECO:0000313" key="3">
    <source>
        <dbReference type="EMBL" id="VDP90820.1"/>
    </source>
</evidence>
<dbReference type="PANTHER" id="PTHR12341:SF7">
    <property type="entry name" value="5'-3' EXORIBONUCLEASE 1"/>
    <property type="match status" value="1"/>
</dbReference>
<feature type="region of interest" description="Disordered" evidence="1">
    <location>
        <begin position="206"/>
        <end position="246"/>
    </location>
</feature>
<evidence type="ECO:0000313" key="5">
    <source>
        <dbReference type="WBParaSite" id="ECPE_0001358701-mRNA-1"/>
    </source>
</evidence>
<dbReference type="Proteomes" id="UP000272942">
    <property type="component" value="Unassembled WGS sequence"/>
</dbReference>
<reference evidence="3 4" key="2">
    <citation type="submission" date="2018-11" db="EMBL/GenBank/DDBJ databases">
        <authorList>
            <consortium name="Pathogen Informatics"/>
        </authorList>
    </citation>
    <scope>NUCLEOTIDE SEQUENCE [LARGE SCALE GENOMIC DNA]</scope>
    <source>
        <strain evidence="3 4">Egypt</strain>
    </source>
</reference>
<protein>
    <submittedName>
        <fullName evidence="5">XRN_M domain-containing protein</fullName>
    </submittedName>
</protein>
<evidence type="ECO:0000256" key="1">
    <source>
        <dbReference type="SAM" id="MobiDB-lite"/>
    </source>
</evidence>
<dbReference type="Gene3D" id="1.25.40.1050">
    <property type="match status" value="1"/>
</dbReference>
<dbReference type="GO" id="GO:0003723">
    <property type="term" value="F:RNA binding"/>
    <property type="evidence" value="ECO:0007669"/>
    <property type="project" value="TreeGrafter"/>
</dbReference>
<dbReference type="PANTHER" id="PTHR12341">
    <property type="entry name" value="5'-&gt;3' EXORIBONUCLEASE"/>
    <property type="match status" value="1"/>
</dbReference>
<feature type="region of interest" description="Disordered" evidence="1">
    <location>
        <begin position="131"/>
        <end position="165"/>
    </location>
</feature>
<dbReference type="AlphaFoldDB" id="A0A183B2W3"/>
<dbReference type="GO" id="GO:0000956">
    <property type="term" value="P:nuclear-transcribed mRNA catabolic process"/>
    <property type="evidence" value="ECO:0007669"/>
    <property type="project" value="TreeGrafter"/>
</dbReference>
<dbReference type="Pfam" id="PF17846">
    <property type="entry name" value="XRN_M"/>
    <property type="match status" value="1"/>
</dbReference>
<dbReference type="EMBL" id="UZAN01055365">
    <property type="protein sequence ID" value="VDP90820.1"/>
    <property type="molecule type" value="Genomic_DNA"/>
</dbReference>
<feature type="compositionally biased region" description="Basic and acidic residues" evidence="1">
    <location>
        <begin position="133"/>
        <end position="157"/>
    </location>
</feature>
<evidence type="ECO:0000259" key="2">
    <source>
        <dbReference type="Pfam" id="PF17846"/>
    </source>
</evidence>
<organism evidence="5">
    <name type="scientific">Echinostoma caproni</name>
    <dbReference type="NCBI Taxonomy" id="27848"/>
    <lineage>
        <taxon>Eukaryota</taxon>
        <taxon>Metazoa</taxon>
        <taxon>Spiralia</taxon>
        <taxon>Lophotrochozoa</taxon>
        <taxon>Platyhelminthes</taxon>
        <taxon>Trematoda</taxon>
        <taxon>Digenea</taxon>
        <taxon>Plagiorchiida</taxon>
        <taxon>Echinostomata</taxon>
        <taxon>Echinostomatoidea</taxon>
        <taxon>Echinostomatidae</taxon>
        <taxon>Echinostoma</taxon>
    </lineage>
</organism>
<keyword evidence="4" id="KW-1185">Reference proteome</keyword>
<dbReference type="OrthoDB" id="6282719at2759"/>
<dbReference type="GO" id="GO:0004534">
    <property type="term" value="F:5'-3' RNA exonuclease activity"/>
    <property type="evidence" value="ECO:0007669"/>
    <property type="project" value="TreeGrafter"/>
</dbReference>
<name>A0A183B2W3_9TREM</name>
<dbReference type="GO" id="GO:0005634">
    <property type="term" value="C:nucleus"/>
    <property type="evidence" value="ECO:0007669"/>
    <property type="project" value="TreeGrafter"/>
</dbReference>
<dbReference type="InterPro" id="IPR041412">
    <property type="entry name" value="Xrn1_helical"/>
</dbReference>
<dbReference type="GO" id="GO:0016075">
    <property type="term" value="P:rRNA catabolic process"/>
    <property type="evidence" value="ECO:0007669"/>
    <property type="project" value="TreeGrafter"/>
</dbReference>
<reference evidence="5" key="1">
    <citation type="submission" date="2016-06" db="UniProtKB">
        <authorList>
            <consortium name="WormBaseParasite"/>
        </authorList>
    </citation>
    <scope>IDENTIFICATION</scope>
</reference>
<accession>A0A183B2W3</accession>